<gene>
    <name evidence="6" type="ORF">J0S82_002925</name>
</gene>
<dbReference type="Pfam" id="PF13927">
    <property type="entry name" value="Ig_3"/>
    <property type="match status" value="2"/>
</dbReference>
<dbReference type="InterPro" id="IPR003598">
    <property type="entry name" value="Ig_sub2"/>
</dbReference>
<dbReference type="PANTHER" id="PTHR44427:SF1">
    <property type="entry name" value="CARCINOEMBRYONIC ANTIGEN-RELATED CELL ADHESION MOLECULE 1"/>
    <property type="match status" value="1"/>
</dbReference>
<keyword evidence="7" id="KW-1185">Reference proteome</keyword>
<dbReference type="CDD" id="cd05774">
    <property type="entry name" value="IgV_CEACAM_D1"/>
    <property type="match status" value="1"/>
</dbReference>
<accession>A0A8J6DGP3</accession>
<evidence type="ECO:0000256" key="2">
    <source>
        <dbReference type="ARBA" id="ARBA00023180"/>
    </source>
</evidence>
<evidence type="ECO:0000256" key="3">
    <source>
        <dbReference type="ARBA" id="ARBA00023319"/>
    </source>
</evidence>
<keyword evidence="3" id="KW-0393">Immunoglobulin domain</keyword>
<dbReference type="InterPro" id="IPR007110">
    <property type="entry name" value="Ig-like_dom"/>
</dbReference>
<dbReference type="GO" id="GO:0005886">
    <property type="term" value="C:plasma membrane"/>
    <property type="evidence" value="ECO:0007669"/>
    <property type="project" value="TreeGrafter"/>
</dbReference>
<dbReference type="CDD" id="cd20948">
    <property type="entry name" value="IgC2_CEACAM5-like"/>
    <property type="match status" value="1"/>
</dbReference>
<dbReference type="SMART" id="SM00409">
    <property type="entry name" value="IG"/>
    <property type="match status" value="4"/>
</dbReference>
<keyword evidence="2" id="KW-0325">Glycoprotein</keyword>
<dbReference type="Gene3D" id="2.60.40.10">
    <property type="entry name" value="Immunoglobulins"/>
    <property type="match status" value="4"/>
</dbReference>
<dbReference type="FunFam" id="2.60.40.10:FF:000244">
    <property type="entry name" value="carcinoembryonic antigen-related cell adhesion molecule 16"/>
    <property type="match status" value="2"/>
</dbReference>
<dbReference type="CDD" id="cd05740">
    <property type="entry name" value="IgI_hCEACAM_2_4_6_like"/>
    <property type="match status" value="1"/>
</dbReference>
<dbReference type="OrthoDB" id="9665591at2759"/>
<dbReference type="Pfam" id="PF07686">
    <property type="entry name" value="V-set"/>
    <property type="match status" value="1"/>
</dbReference>
<dbReference type="PANTHER" id="PTHR44427">
    <property type="entry name" value="CARCINOEMBRYONIC ANTIGEN-RELATED CELL ADHESION MOLECULE 19"/>
    <property type="match status" value="1"/>
</dbReference>
<comment type="similarity">
    <text evidence="4">Belongs to the immunoglobulin superfamily. CEA family.</text>
</comment>
<dbReference type="SUPFAM" id="SSF48726">
    <property type="entry name" value="Immunoglobulin"/>
    <property type="match status" value="4"/>
</dbReference>
<sequence length="406" mass="44629">SGPKLISFSPSPPASLLTVWTPPVTAELTVEPEPPNAAEGQDVLLRVRDMPGSPILYEWFRGATTDSKQLIMSYKVESQISTPGPANSSRETVHADGSLLIRNVTQADTGNYTILVTDRNVDKHRAEGQLRVYPVLPKPNITSNNSDPVEHKDPVVLTCEPETQDTTYLWSIRGQSPPQSTNLQLSQDNRTLTLLHVMRTDTGPYVCETRNPLSTQRSDPLTLNVLYGPDPPTISPSHDNYRAGANLSLSCQATSHPPAQYSWLVNGRPQQASQELFISNITESDSGAYTCLAHNNATGLNSTTVKNITVSESVATPSIRASNTSVTEDEDRVVLTCLTNETEISTQWLFNNQRLQPTDRKKLSNKNLTLTISPVRREDAGEYQCEVSNLVSFSRSDPITLTVICK</sequence>
<feature type="domain" description="Ig-like" evidence="5">
    <location>
        <begin position="317"/>
        <end position="402"/>
    </location>
</feature>
<dbReference type="EMBL" id="JAGFMF010012129">
    <property type="protein sequence ID" value="KAG8507050.1"/>
    <property type="molecule type" value="Genomic_DNA"/>
</dbReference>
<evidence type="ECO:0000256" key="4">
    <source>
        <dbReference type="ARBA" id="ARBA00038222"/>
    </source>
</evidence>
<dbReference type="InterPro" id="IPR013783">
    <property type="entry name" value="Ig-like_fold"/>
</dbReference>
<evidence type="ECO:0000259" key="5">
    <source>
        <dbReference type="PROSITE" id="PS50835"/>
    </source>
</evidence>
<comment type="caution">
    <text evidence="6">The sequence shown here is derived from an EMBL/GenBank/DDBJ whole genome shotgun (WGS) entry which is preliminary data.</text>
</comment>
<feature type="non-terminal residue" evidence="6">
    <location>
        <position position="406"/>
    </location>
</feature>
<name>A0A8J6DGP3_GALPY</name>
<dbReference type="Proteomes" id="UP000700334">
    <property type="component" value="Unassembled WGS sequence"/>
</dbReference>
<dbReference type="AlphaFoldDB" id="A0A8J6DGP3"/>
<organism evidence="6 7">
    <name type="scientific">Galemys pyrenaicus</name>
    <name type="common">Iberian desman</name>
    <name type="synonym">Pyrenean desman</name>
    <dbReference type="NCBI Taxonomy" id="202257"/>
    <lineage>
        <taxon>Eukaryota</taxon>
        <taxon>Metazoa</taxon>
        <taxon>Chordata</taxon>
        <taxon>Craniata</taxon>
        <taxon>Vertebrata</taxon>
        <taxon>Euteleostomi</taxon>
        <taxon>Mammalia</taxon>
        <taxon>Eutheria</taxon>
        <taxon>Laurasiatheria</taxon>
        <taxon>Eulipotyphla</taxon>
        <taxon>Talpidae</taxon>
        <taxon>Galemys</taxon>
    </lineage>
</organism>
<dbReference type="GO" id="GO:1990782">
    <property type="term" value="F:protein tyrosine kinase binding"/>
    <property type="evidence" value="ECO:0007669"/>
    <property type="project" value="TreeGrafter"/>
</dbReference>
<dbReference type="InterPro" id="IPR013106">
    <property type="entry name" value="Ig_V-set"/>
</dbReference>
<dbReference type="InterPro" id="IPR003599">
    <property type="entry name" value="Ig_sub"/>
</dbReference>
<evidence type="ECO:0000313" key="7">
    <source>
        <dbReference type="Proteomes" id="UP000700334"/>
    </source>
</evidence>
<keyword evidence="1" id="KW-0732">Signal</keyword>
<evidence type="ECO:0000313" key="6">
    <source>
        <dbReference type="EMBL" id="KAG8507050.1"/>
    </source>
</evidence>
<dbReference type="SMART" id="SM00408">
    <property type="entry name" value="IGc2"/>
    <property type="match status" value="3"/>
</dbReference>
<dbReference type="InterPro" id="IPR050831">
    <property type="entry name" value="CEA_cell_adhesion"/>
</dbReference>
<feature type="domain" description="Ig-like" evidence="5">
    <location>
        <begin position="137"/>
        <end position="224"/>
    </location>
</feature>
<dbReference type="GO" id="GO:0007165">
    <property type="term" value="P:signal transduction"/>
    <property type="evidence" value="ECO:0007669"/>
    <property type="project" value="TreeGrafter"/>
</dbReference>
<proteinExistence type="inferred from homology"/>
<feature type="domain" description="Ig-like" evidence="5">
    <location>
        <begin position="232"/>
        <end position="309"/>
    </location>
</feature>
<dbReference type="GO" id="GO:0009986">
    <property type="term" value="C:cell surface"/>
    <property type="evidence" value="ECO:0007669"/>
    <property type="project" value="TreeGrafter"/>
</dbReference>
<dbReference type="GO" id="GO:0002682">
    <property type="term" value="P:regulation of immune system process"/>
    <property type="evidence" value="ECO:0007669"/>
    <property type="project" value="TreeGrafter"/>
</dbReference>
<evidence type="ECO:0000256" key="1">
    <source>
        <dbReference type="ARBA" id="ARBA00022729"/>
    </source>
</evidence>
<reference evidence="6" key="1">
    <citation type="journal article" date="2021" name="Evol. Appl.">
        <title>The genome of the Pyrenean desman and the effects of bottlenecks and inbreeding on the genomic landscape of an endangered species.</title>
        <authorList>
            <person name="Escoda L."/>
            <person name="Castresana J."/>
        </authorList>
    </citation>
    <scope>NUCLEOTIDE SEQUENCE</scope>
    <source>
        <strain evidence="6">IBE-C5619</strain>
    </source>
</reference>
<protein>
    <submittedName>
        <fullName evidence="6">Carcinoembryonic antigen-related cell adhesion molecule 1</fullName>
    </submittedName>
</protein>
<dbReference type="PROSITE" id="PS50835">
    <property type="entry name" value="IG_LIKE"/>
    <property type="match status" value="3"/>
</dbReference>
<dbReference type="InterPro" id="IPR036179">
    <property type="entry name" value="Ig-like_dom_sf"/>
</dbReference>
<dbReference type="Pfam" id="PF13895">
    <property type="entry name" value="Ig_2"/>
    <property type="match status" value="1"/>
</dbReference>